<gene>
    <name evidence="3" type="ORF">NERG_00150</name>
</gene>
<proteinExistence type="predicted"/>
<dbReference type="Proteomes" id="UP000005622">
    <property type="component" value="Unassembled WGS sequence"/>
</dbReference>
<organism evidence="3">
    <name type="scientific">Nematocida ausubeli (strain ATCC PRA-371 / ERTm2)</name>
    <name type="common">Nematode killer fungus</name>
    <dbReference type="NCBI Taxonomy" id="1913371"/>
    <lineage>
        <taxon>Eukaryota</taxon>
        <taxon>Fungi</taxon>
        <taxon>Fungi incertae sedis</taxon>
        <taxon>Microsporidia</taxon>
        <taxon>Nematocida</taxon>
    </lineage>
</organism>
<feature type="transmembrane region" description="Helical" evidence="2">
    <location>
        <begin position="28"/>
        <end position="48"/>
    </location>
</feature>
<feature type="compositionally biased region" description="Acidic residues" evidence="1">
    <location>
        <begin position="245"/>
        <end position="257"/>
    </location>
</feature>
<dbReference type="EMBL" id="JH604633">
    <property type="protein sequence ID" value="EHY66510.1"/>
    <property type="molecule type" value="Genomic_DNA"/>
</dbReference>
<feature type="region of interest" description="Disordered" evidence="1">
    <location>
        <begin position="183"/>
        <end position="280"/>
    </location>
</feature>
<name>H8Z979_NEMA1</name>
<evidence type="ECO:0000256" key="2">
    <source>
        <dbReference type="SAM" id="Phobius"/>
    </source>
</evidence>
<keyword evidence="2" id="KW-1133">Transmembrane helix</keyword>
<feature type="compositionally biased region" description="Basic and acidic residues" evidence="1">
    <location>
        <begin position="271"/>
        <end position="280"/>
    </location>
</feature>
<evidence type="ECO:0000256" key="1">
    <source>
        <dbReference type="SAM" id="MobiDB-lite"/>
    </source>
</evidence>
<sequence>MISRKLAIVEKNDVYFKAGLIKSFGSKYGLHIIILVSLGLVVGTLAAMRYRRRVEENKAILTKAPKVDAVQQEAVENRVHDQRNSYVSSPYGINRDYMLDTHSLAYRKPELSQAEEHFERPIITEQEWAEAIKNITLTDYMDNEDEPLILVEDIDSDSFGEFVTAQNPIDVPAEEKIDFSAKPDQEPITEPPHVNDVSETENAHNEVADIKIDEKTVESSSMHSIVSELDNDTLDRLPACTPNDTENDSAYLEEPEESTSRHSDSLQNEPSAKKPDTAKS</sequence>
<accession>H8Z979</accession>
<dbReference type="HOGENOM" id="CLU_994312_0_0_1"/>
<protein>
    <submittedName>
        <fullName evidence="3">Uncharacterized protein</fullName>
    </submittedName>
</protein>
<feature type="compositionally biased region" description="Basic and acidic residues" evidence="1">
    <location>
        <begin position="201"/>
        <end position="217"/>
    </location>
</feature>
<keyword evidence="2" id="KW-0472">Membrane</keyword>
<dbReference type="AlphaFoldDB" id="H8Z979"/>
<reference evidence="3" key="1">
    <citation type="submission" date="2011-03" db="EMBL/GenBank/DDBJ databases">
        <title>The Genome Sequence of Nematocida sp1 strain ERTm2.</title>
        <authorList>
            <consortium name="The Broad Institute Genome Sequencing Platform"/>
            <consortium name="The Broad Institute Genome Sequencing Center for Infectious Disease"/>
            <person name="Cuomo C."/>
            <person name="Troemel E."/>
            <person name="Young S.K."/>
            <person name="Zeng Q."/>
            <person name="Gargeya S."/>
            <person name="Fitzgerald M."/>
            <person name="Haas B."/>
            <person name="Abouelleil A."/>
            <person name="Alvarado L."/>
            <person name="Arachchi H.M."/>
            <person name="Berlin A."/>
            <person name="Brown A."/>
            <person name="Chapman S.B."/>
            <person name="Chen Z."/>
            <person name="Dunbar C."/>
            <person name="Freedman E."/>
            <person name="Gearin G."/>
            <person name="Gellesch M."/>
            <person name="Goldberg J."/>
            <person name="Griggs A."/>
            <person name="Gujja S."/>
            <person name="Heilman E.R."/>
            <person name="Heiman D."/>
            <person name="Howarth C."/>
            <person name="Larson L."/>
            <person name="Lui A."/>
            <person name="MacDonald P.J.P."/>
            <person name="Mehta T."/>
            <person name="Montmayeur A."/>
            <person name="Murphy C."/>
            <person name="Neiman D."/>
            <person name="Pearson M."/>
            <person name="Priest M."/>
            <person name="Roberts A."/>
            <person name="Saif S."/>
            <person name="Shea T."/>
            <person name="Shenoy N."/>
            <person name="Sisk P."/>
            <person name="Stolte C."/>
            <person name="Sykes S."/>
            <person name="White J."/>
            <person name="Yandava C."/>
            <person name="Wortman J."/>
            <person name="Nusbaum C."/>
            <person name="Birren B."/>
        </authorList>
    </citation>
    <scope>NUCLEOTIDE SEQUENCE</scope>
    <source>
        <strain evidence="3">ERTm2</strain>
    </source>
</reference>
<evidence type="ECO:0000313" key="3">
    <source>
        <dbReference type="EMBL" id="EHY66510.1"/>
    </source>
</evidence>
<keyword evidence="2" id="KW-0812">Transmembrane</keyword>